<keyword evidence="4" id="KW-0479">Metal-binding</keyword>
<dbReference type="SFLD" id="SFLDS00029">
    <property type="entry name" value="Radical_SAM"/>
    <property type="match status" value="1"/>
</dbReference>
<dbReference type="InterPro" id="IPR058240">
    <property type="entry name" value="rSAM_sf"/>
</dbReference>
<reference evidence="8 9" key="1">
    <citation type="journal article" date="2014" name="Genome Announc.">
        <title>Draft Genome Sequence of Cytophaga fermentans JCM 21142T, a Facultative Anaerobe Isolated from Marine Mud.</title>
        <authorList>
            <person name="Starns D."/>
            <person name="Oshima K."/>
            <person name="Suda W."/>
            <person name="Iino T."/>
            <person name="Yuki M."/>
            <person name="Inoue J."/>
            <person name="Kitamura K."/>
            <person name="Iida T."/>
            <person name="Darby A."/>
            <person name="Hattori M."/>
            <person name="Ohkuma M."/>
        </authorList>
    </citation>
    <scope>NUCLEOTIDE SEQUENCE [LARGE SCALE GENOMIC DNA]</scope>
    <source>
        <strain evidence="8 9">JCM 21142</strain>
    </source>
</reference>
<evidence type="ECO:0000256" key="6">
    <source>
        <dbReference type="ARBA" id="ARBA00023014"/>
    </source>
</evidence>
<gene>
    <name evidence="8" type="ORF">JCM21142_41457</name>
</gene>
<dbReference type="PANTHER" id="PTHR43787:SF11">
    <property type="entry name" value="UPF0026 PROTEIN SLR1464"/>
    <property type="match status" value="1"/>
</dbReference>
<dbReference type="STRING" id="869213.GCA_000517085_04247"/>
<evidence type="ECO:0000259" key="7">
    <source>
        <dbReference type="Pfam" id="PF04055"/>
    </source>
</evidence>
<name>W7Y424_9BACT</name>
<keyword evidence="6" id="KW-0411">Iron-sulfur</keyword>
<dbReference type="SFLD" id="SFLDG01083">
    <property type="entry name" value="Uncharacterised_Radical_SAM_Su"/>
    <property type="match status" value="1"/>
</dbReference>
<sequence>MGTFLFDKIIFGPVQSRRLGVSLGVNLLPVNKKICTFNCIYCECGFNGDNNTSTSTRMPSRMEVRVELETVLKQMQAENNAPNVITFAGNGEPTVHKDFEHIIDDTIALRNTYFPDAKIAVLSNATRIQKDSVFKALLKVDDNILKLDSGLETTIQLLDQPNPDFSLKKLTEGLMAFKGQAIIQTMFVRGVYQGKKIDNTIDADIKSWLELIQKVSPKSVMIYTIERDTAANGLVKVPLDELKNIAQQTEDLGISTQVSG</sequence>
<keyword evidence="5" id="KW-0408">Iron</keyword>
<dbReference type="InterPro" id="IPR013785">
    <property type="entry name" value="Aldolase_TIM"/>
</dbReference>
<dbReference type="InterPro" id="IPR040084">
    <property type="entry name" value="GTPase_Obg"/>
</dbReference>
<evidence type="ECO:0000256" key="3">
    <source>
        <dbReference type="ARBA" id="ARBA00022691"/>
    </source>
</evidence>
<dbReference type="Pfam" id="PF04055">
    <property type="entry name" value="Radical_SAM"/>
    <property type="match status" value="1"/>
</dbReference>
<protein>
    <submittedName>
        <fullName evidence="8">Radical SAM superfamily protein</fullName>
    </submittedName>
</protein>
<evidence type="ECO:0000256" key="5">
    <source>
        <dbReference type="ARBA" id="ARBA00023004"/>
    </source>
</evidence>
<dbReference type="GO" id="GO:0046872">
    <property type="term" value="F:metal ion binding"/>
    <property type="evidence" value="ECO:0007669"/>
    <property type="project" value="UniProtKB-KW"/>
</dbReference>
<proteinExistence type="predicted"/>
<dbReference type="OrthoDB" id="9795504at2"/>
<dbReference type="eggNOG" id="COG0731">
    <property type="taxonomic scope" value="Bacteria"/>
</dbReference>
<dbReference type="SUPFAM" id="SSF102114">
    <property type="entry name" value="Radical SAM enzymes"/>
    <property type="match status" value="1"/>
</dbReference>
<comment type="cofactor">
    <cofactor evidence="1">
        <name>[4Fe-4S] cluster</name>
        <dbReference type="ChEBI" id="CHEBI:49883"/>
    </cofactor>
</comment>
<keyword evidence="3" id="KW-0949">S-adenosyl-L-methionine</keyword>
<evidence type="ECO:0000256" key="4">
    <source>
        <dbReference type="ARBA" id="ARBA00022723"/>
    </source>
</evidence>
<accession>W7Y424</accession>
<dbReference type="RefSeq" id="WP_027473509.1">
    <property type="nucleotide sequence ID" value="NZ_BAMD01000014.1"/>
</dbReference>
<dbReference type="EMBL" id="BAMD01000014">
    <property type="protein sequence ID" value="GAF02812.1"/>
    <property type="molecule type" value="Genomic_DNA"/>
</dbReference>
<dbReference type="PANTHER" id="PTHR43787">
    <property type="entry name" value="FEMO COFACTOR BIOSYNTHESIS PROTEIN NIFB-RELATED"/>
    <property type="match status" value="1"/>
</dbReference>
<keyword evidence="9" id="KW-1185">Reference proteome</keyword>
<dbReference type="CDD" id="cd01335">
    <property type="entry name" value="Radical_SAM"/>
    <property type="match status" value="1"/>
</dbReference>
<dbReference type="GO" id="GO:0003824">
    <property type="term" value="F:catalytic activity"/>
    <property type="evidence" value="ECO:0007669"/>
    <property type="project" value="InterPro"/>
</dbReference>
<dbReference type="InterPro" id="IPR007197">
    <property type="entry name" value="rSAM"/>
</dbReference>
<dbReference type="AlphaFoldDB" id="W7Y424"/>
<feature type="domain" description="Radical SAM core" evidence="7">
    <location>
        <begin position="34"/>
        <end position="144"/>
    </location>
</feature>
<comment type="caution">
    <text evidence="8">The sequence shown here is derived from an EMBL/GenBank/DDBJ whole genome shotgun (WGS) entry which is preliminary data.</text>
</comment>
<dbReference type="Gene3D" id="3.20.20.70">
    <property type="entry name" value="Aldolase class I"/>
    <property type="match status" value="1"/>
</dbReference>
<dbReference type="Proteomes" id="UP000019402">
    <property type="component" value="Unassembled WGS sequence"/>
</dbReference>
<evidence type="ECO:0000313" key="9">
    <source>
        <dbReference type="Proteomes" id="UP000019402"/>
    </source>
</evidence>
<dbReference type="GO" id="GO:0051539">
    <property type="term" value="F:4 iron, 4 sulfur cluster binding"/>
    <property type="evidence" value="ECO:0007669"/>
    <property type="project" value="UniProtKB-KW"/>
</dbReference>
<evidence type="ECO:0000256" key="1">
    <source>
        <dbReference type="ARBA" id="ARBA00001966"/>
    </source>
</evidence>
<organism evidence="8 9">
    <name type="scientific">Saccharicrinis fermentans DSM 9555 = JCM 21142</name>
    <dbReference type="NCBI Taxonomy" id="869213"/>
    <lineage>
        <taxon>Bacteria</taxon>
        <taxon>Pseudomonadati</taxon>
        <taxon>Bacteroidota</taxon>
        <taxon>Bacteroidia</taxon>
        <taxon>Marinilabiliales</taxon>
        <taxon>Marinilabiliaceae</taxon>
        <taxon>Saccharicrinis</taxon>
    </lineage>
</organism>
<evidence type="ECO:0000313" key="8">
    <source>
        <dbReference type="EMBL" id="GAF02812.1"/>
    </source>
</evidence>
<keyword evidence="2" id="KW-0004">4Fe-4S</keyword>
<evidence type="ECO:0000256" key="2">
    <source>
        <dbReference type="ARBA" id="ARBA00022485"/>
    </source>
</evidence>